<sequence length="52" mass="6304">MLVPTLYFRMYFYLDEYQFNSQMFLPFSLLIGKSKSQYVLDCKYELSGNSHF</sequence>
<accession>A0A0E9WF00</accession>
<dbReference type="AlphaFoldDB" id="A0A0E9WF00"/>
<proteinExistence type="predicted"/>
<organism evidence="1">
    <name type="scientific">Anguilla anguilla</name>
    <name type="common">European freshwater eel</name>
    <name type="synonym">Muraena anguilla</name>
    <dbReference type="NCBI Taxonomy" id="7936"/>
    <lineage>
        <taxon>Eukaryota</taxon>
        <taxon>Metazoa</taxon>
        <taxon>Chordata</taxon>
        <taxon>Craniata</taxon>
        <taxon>Vertebrata</taxon>
        <taxon>Euteleostomi</taxon>
        <taxon>Actinopterygii</taxon>
        <taxon>Neopterygii</taxon>
        <taxon>Teleostei</taxon>
        <taxon>Anguilliformes</taxon>
        <taxon>Anguillidae</taxon>
        <taxon>Anguilla</taxon>
    </lineage>
</organism>
<evidence type="ECO:0000313" key="1">
    <source>
        <dbReference type="EMBL" id="JAH88155.1"/>
    </source>
</evidence>
<dbReference type="EMBL" id="GBXM01020422">
    <property type="protein sequence ID" value="JAH88155.1"/>
    <property type="molecule type" value="Transcribed_RNA"/>
</dbReference>
<reference evidence="1" key="2">
    <citation type="journal article" date="2015" name="Fish Shellfish Immunol.">
        <title>Early steps in the European eel (Anguilla anguilla)-Vibrio vulnificus interaction in the gills: Role of the RtxA13 toxin.</title>
        <authorList>
            <person name="Callol A."/>
            <person name="Pajuelo D."/>
            <person name="Ebbesson L."/>
            <person name="Teles M."/>
            <person name="MacKenzie S."/>
            <person name="Amaro C."/>
        </authorList>
    </citation>
    <scope>NUCLEOTIDE SEQUENCE</scope>
</reference>
<protein>
    <submittedName>
        <fullName evidence="1">Uncharacterized protein</fullName>
    </submittedName>
</protein>
<name>A0A0E9WF00_ANGAN</name>
<reference evidence="1" key="1">
    <citation type="submission" date="2014-11" db="EMBL/GenBank/DDBJ databases">
        <authorList>
            <person name="Amaro Gonzalez C."/>
        </authorList>
    </citation>
    <scope>NUCLEOTIDE SEQUENCE</scope>
</reference>